<evidence type="ECO:0000313" key="4">
    <source>
        <dbReference type="Proteomes" id="UP000244450"/>
    </source>
</evidence>
<dbReference type="AlphaFoldDB" id="A0A2T7BI37"/>
<feature type="chain" id="PRO_5015692480" description="DUF218 domain-containing protein" evidence="1">
    <location>
        <begin position="23"/>
        <end position="414"/>
    </location>
</feature>
<protein>
    <recommendedName>
        <fullName evidence="2">DUF218 domain-containing protein</fullName>
    </recommendedName>
</protein>
<dbReference type="RefSeq" id="WP_108687784.1">
    <property type="nucleotide sequence ID" value="NZ_QCYK01000002.1"/>
</dbReference>
<dbReference type="InterPro" id="IPR014729">
    <property type="entry name" value="Rossmann-like_a/b/a_fold"/>
</dbReference>
<keyword evidence="4" id="KW-1185">Reference proteome</keyword>
<organism evidence="3 4">
    <name type="scientific">Chitinophaga parva</name>
    <dbReference type="NCBI Taxonomy" id="2169414"/>
    <lineage>
        <taxon>Bacteria</taxon>
        <taxon>Pseudomonadati</taxon>
        <taxon>Bacteroidota</taxon>
        <taxon>Chitinophagia</taxon>
        <taxon>Chitinophagales</taxon>
        <taxon>Chitinophagaceae</taxon>
        <taxon>Chitinophaga</taxon>
    </lineage>
</organism>
<proteinExistence type="predicted"/>
<comment type="caution">
    <text evidence="3">The sequence shown here is derived from an EMBL/GenBank/DDBJ whole genome shotgun (WGS) entry which is preliminary data.</text>
</comment>
<dbReference type="OrthoDB" id="1092058at2"/>
<evidence type="ECO:0000256" key="1">
    <source>
        <dbReference type="SAM" id="SignalP"/>
    </source>
</evidence>
<evidence type="ECO:0000313" key="3">
    <source>
        <dbReference type="EMBL" id="PUZ25945.1"/>
    </source>
</evidence>
<dbReference type="EMBL" id="QCYK01000002">
    <property type="protein sequence ID" value="PUZ25945.1"/>
    <property type="molecule type" value="Genomic_DNA"/>
</dbReference>
<sequence>MNRTTFLNALLGLLCLLPLAAARPEVPPVKDFETQWTRRSYPLLAGFAAQGSLEDALQQDSSLHLLSMMRAGTARAAANDCKDMACMVKPLQWNVADADHAAAALVALLATNPDLQSLVRQLRTQHAYPLFEPFSDADYLRKAWLEAVRGQNYVLSTYLLGTAPRYAKIDSLSIRPADHSSQQKVRRLIKAATRKAGAPFYQLSLSVCTGALEMNGRNEAVRYEPLTAGSNRAPYEALAEVKWTDYPYSAIVVPGLGPETLSTSLDSNGAKRCMLAAASYRKHQAPYIIVSGGHVHPYKTPYAEAVEMKKFMVGKLGIPDAAVIIEPYARHTTTNLRNAARIYYRFNMPADKPLLIVSDALQSLYIGSAMMAKRCKDELGYVPFDALHKAGKEETACVPLRTAMQPDPLDPLDP</sequence>
<accession>A0A2T7BI37</accession>
<dbReference type="Pfam" id="PF02698">
    <property type="entry name" value="DUF218"/>
    <property type="match status" value="1"/>
</dbReference>
<dbReference type="InterPro" id="IPR003848">
    <property type="entry name" value="DUF218"/>
</dbReference>
<name>A0A2T7BI37_9BACT</name>
<dbReference type="Gene3D" id="3.40.50.620">
    <property type="entry name" value="HUPs"/>
    <property type="match status" value="1"/>
</dbReference>
<dbReference type="CDD" id="cd06259">
    <property type="entry name" value="YdcF-like"/>
    <property type="match status" value="1"/>
</dbReference>
<gene>
    <name evidence="3" type="ORF">DCC81_17015</name>
</gene>
<reference evidence="3 4" key="1">
    <citation type="submission" date="2018-04" db="EMBL/GenBank/DDBJ databases">
        <title>Chitinophaga fuyangensis sp. nov., isolated from soil in a chemical factory.</title>
        <authorList>
            <person name="Chen K."/>
        </authorList>
    </citation>
    <scope>NUCLEOTIDE SEQUENCE [LARGE SCALE GENOMIC DNA]</scope>
    <source>
        <strain evidence="3 4">LY-1</strain>
    </source>
</reference>
<feature type="domain" description="DUF218" evidence="2">
    <location>
        <begin position="250"/>
        <end position="365"/>
    </location>
</feature>
<keyword evidence="1" id="KW-0732">Signal</keyword>
<dbReference type="Proteomes" id="UP000244450">
    <property type="component" value="Unassembled WGS sequence"/>
</dbReference>
<evidence type="ECO:0000259" key="2">
    <source>
        <dbReference type="Pfam" id="PF02698"/>
    </source>
</evidence>
<feature type="signal peptide" evidence="1">
    <location>
        <begin position="1"/>
        <end position="22"/>
    </location>
</feature>